<evidence type="ECO:0000313" key="1">
    <source>
        <dbReference type="EMBL" id="QDF68790.1"/>
    </source>
</evidence>
<name>A0AB73TWX3_MYCCH</name>
<organism evidence="1 2">
    <name type="scientific">Mycobacteroides chelonae</name>
    <name type="common">Mycobacterium chelonae</name>
    <dbReference type="NCBI Taxonomy" id="1774"/>
    <lineage>
        <taxon>Bacteria</taxon>
        <taxon>Bacillati</taxon>
        <taxon>Actinomycetota</taxon>
        <taxon>Actinomycetes</taxon>
        <taxon>Mycobacteriales</taxon>
        <taxon>Mycobacteriaceae</taxon>
        <taxon>Mycobacteroides</taxon>
    </lineage>
</organism>
<dbReference type="AlphaFoldDB" id="A0AB73TWX3"/>
<dbReference type="SUPFAM" id="SSF56349">
    <property type="entry name" value="DNA breaking-rejoining enzymes"/>
    <property type="match status" value="1"/>
</dbReference>
<dbReference type="RefSeq" id="WP_075908367.1">
    <property type="nucleotide sequence ID" value="NZ_CP041150.1"/>
</dbReference>
<protein>
    <recommendedName>
        <fullName evidence="3">Tyr recombinase domain-containing protein</fullName>
    </recommendedName>
</protein>
<proteinExistence type="predicted"/>
<evidence type="ECO:0008006" key="3">
    <source>
        <dbReference type="Google" id="ProtNLM"/>
    </source>
</evidence>
<gene>
    <name evidence="1" type="ORF">FJK96_00375</name>
</gene>
<dbReference type="InterPro" id="IPR011010">
    <property type="entry name" value="DNA_brk_join_enz"/>
</dbReference>
<dbReference type="Proteomes" id="UP000317728">
    <property type="component" value="Chromosome"/>
</dbReference>
<dbReference type="GO" id="GO:0003677">
    <property type="term" value="F:DNA binding"/>
    <property type="evidence" value="ECO:0007669"/>
    <property type="project" value="InterPro"/>
</dbReference>
<reference evidence="1 2" key="1">
    <citation type="submission" date="2019-06" db="EMBL/GenBank/DDBJ databases">
        <title>Whole geneome sequnce of Mycobacteroides chelonae M77 isolated from bovine milk from Meghalaya, India.</title>
        <authorList>
            <person name="Vise E."/>
            <person name="Das S."/>
            <person name="Garg A."/>
            <person name="Ghatak S."/>
            <person name="Shakuntala I."/>
            <person name="Milton A.A.P."/>
            <person name="Karam A."/>
            <person name="Sanjukta R."/>
            <person name="Puro K."/>
            <person name="Sen A."/>
        </authorList>
    </citation>
    <scope>NUCLEOTIDE SEQUENCE [LARGE SCALE GENOMIC DNA]</scope>
    <source>
        <strain evidence="1 2">M77</strain>
    </source>
</reference>
<sequence>MLRRVRPQLGEGQRAAEALELAALVWACVPARPSDRDSVSLLAHCLFEDGTVHGNVDVCRALVPDNVERWLGQRAERETTGSVRRDRTMLRTAGRVVHPQQYAPPRSRHGQVAVQVRSVAAATDREVRRLYAVSRLVSDGLARRMLIVLDLVTGAGARPAEIRDFRGTDVINCGRGQIAVRLVSRFGASRVVPIVGELKAQRLQQLSILHGPAPFLTGSLRNRVNRVQEDLARAGFAEQLNVTALRSWWILKVAEAPVSLAMLYSLCDTKDFRRLLGAPAVYRGEDLRAALERVQWQ</sequence>
<evidence type="ECO:0000313" key="2">
    <source>
        <dbReference type="Proteomes" id="UP000317728"/>
    </source>
</evidence>
<accession>A0AB73TWX3</accession>
<dbReference type="EMBL" id="CP041150">
    <property type="protein sequence ID" value="QDF68790.1"/>
    <property type="molecule type" value="Genomic_DNA"/>
</dbReference>